<dbReference type="AlphaFoldDB" id="A0A9P6IU06"/>
<accession>A0A9P6IU06</accession>
<organism evidence="1 2">
    <name type="scientific">Mortierella alpina</name>
    <name type="common">Oleaginous fungus</name>
    <name type="synonym">Mortierella renispora</name>
    <dbReference type="NCBI Taxonomy" id="64518"/>
    <lineage>
        <taxon>Eukaryota</taxon>
        <taxon>Fungi</taxon>
        <taxon>Fungi incertae sedis</taxon>
        <taxon>Mucoromycota</taxon>
        <taxon>Mortierellomycotina</taxon>
        <taxon>Mortierellomycetes</taxon>
        <taxon>Mortierellales</taxon>
        <taxon>Mortierellaceae</taxon>
        <taxon>Mortierella</taxon>
    </lineage>
</organism>
<protein>
    <recommendedName>
        <fullName evidence="3">G domain-containing protein</fullName>
    </recommendedName>
</protein>
<dbReference type="Gene3D" id="3.40.50.300">
    <property type="entry name" value="P-loop containing nucleotide triphosphate hydrolases"/>
    <property type="match status" value="1"/>
</dbReference>
<dbReference type="Proteomes" id="UP000738359">
    <property type="component" value="Unassembled WGS sequence"/>
</dbReference>
<feature type="non-terminal residue" evidence="1">
    <location>
        <position position="1"/>
    </location>
</feature>
<dbReference type="OrthoDB" id="8954335at2759"/>
<comment type="caution">
    <text evidence="1">The sequence shown here is derived from an EMBL/GenBank/DDBJ whole genome shotgun (WGS) entry which is preliminary data.</text>
</comment>
<sequence length="130" mass="14659">MNEATGAPVSQGYRSPLQVNEGSIPTYNILLLGQTQSGKSSFLEAIRKYVDPEHEIDEELIGDGSKSHTKDVCAKVVETAFPKYQLHTSNGQEVKDDYIFVNDFKTYKQRINQTENLEVRIVDSSDMERS</sequence>
<evidence type="ECO:0000313" key="2">
    <source>
        <dbReference type="Proteomes" id="UP000738359"/>
    </source>
</evidence>
<proteinExistence type="predicted"/>
<gene>
    <name evidence="1" type="ORF">BGZ70_002831</name>
</gene>
<evidence type="ECO:0000313" key="1">
    <source>
        <dbReference type="EMBL" id="KAF9947188.1"/>
    </source>
</evidence>
<dbReference type="InterPro" id="IPR027417">
    <property type="entry name" value="P-loop_NTPase"/>
</dbReference>
<dbReference type="EMBL" id="JAAAHY010001712">
    <property type="protein sequence ID" value="KAF9947188.1"/>
    <property type="molecule type" value="Genomic_DNA"/>
</dbReference>
<keyword evidence="2" id="KW-1185">Reference proteome</keyword>
<dbReference type="SUPFAM" id="SSF52540">
    <property type="entry name" value="P-loop containing nucleoside triphosphate hydrolases"/>
    <property type="match status" value="1"/>
</dbReference>
<name>A0A9P6IU06_MORAP</name>
<evidence type="ECO:0008006" key="3">
    <source>
        <dbReference type="Google" id="ProtNLM"/>
    </source>
</evidence>
<reference evidence="1" key="1">
    <citation type="journal article" date="2020" name="Fungal Divers.">
        <title>Resolving the Mortierellaceae phylogeny through synthesis of multi-gene phylogenetics and phylogenomics.</title>
        <authorList>
            <person name="Vandepol N."/>
            <person name="Liber J."/>
            <person name="Desiro A."/>
            <person name="Na H."/>
            <person name="Kennedy M."/>
            <person name="Barry K."/>
            <person name="Grigoriev I.V."/>
            <person name="Miller A.N."/>
            <person name="O'Donnell K."/>
            <person name="Stajich J.E."/>
            <person name="Bonito G."/>
        </authorList>
    </citation>
    <scope>NUCLEOTIDE SEQUENCE</scope>
    <source>
        <strain evidence="1">CK1249</strain>
    </source>
</reference>